<proteinExistence type="predicted"/>
<reference evidence="1" key="2">
    <citation type="submission" date="2015-06" db="UniProtKB">
        <authorList>
            <consortium name="EnsemblMetazoa"/>
        </authorList>
    </citation>
    <scope>IDENTIFICATION</scope>
</reference>
<evidence type="ECO:0000313" key="1">
    <source>
        <dbReference type="EnsemblMetazoa" id="MESCA007062-PA"/>
    </source>
</evidence>
<sequence length="132" mass="15078">MVLQDTWTSVKAAREFCDKFQTLRGFRQEMLCRVVSSNDIDVVGGNQVLERETRSRGLMVNEDKTKCMLSTRNQSRHELLDPIFTIGVDANRCLFRLIRLLGSKQLSRQLILPVLLYGSESCNLKSADVKLL</sequence>
<reference evidence="2" key="1">
    <citation type="submission" date="2013-02" db="EMBL/GenBank/DDBJ databases">
        <authorList>
            <person name="Hughes D."/>
        </authorList>
    </citation>
    <scope>NUCLEOTIDE SEQUENCE</scope>
    <source>
        <strain>Durham</strain>
        <strain evidence="2">NC isolate 2 -- Noor lab</strain>
    </source>
</reference>
<name>T1GTM4_MEGSC</name>
<dbReference type="EnsemblMetazoa" id="MESCA007062-RA">
    <property type="protein sequence ID" value="MESCA007062-PA"/>
    <property type="gene ID" value="MESCA007062"/>
</dbReference>
<dbReference type="EMBL" id="CAQQ02041289">
    <property type="status" value="NOT_ANNOTATED_CDS"/>
    <property type="molecule type" value="Genomic_DNA"/>
</dbReference>
<evidence type="ECO:0000313" key="2">
    <source>
        <dbReference type="Proteomes" id="UP000015102"/>
    </source>
</evidence>
<dbReference type="AlphaFoldDB" id="T1GTM4"/>
<keyword evidence="2" id="KW-1185">Reference proteome</keyword>
<protein>
    <submittedName>
        <fullName evidence="1">Uncharacterized protein</fullName>
    </submittedName>
</protein>
<dbReference type="Proteomes" id="UP000015102">
    <property type="component" value="Unassembled WGS sequence"/>
</dbReference>
<organism evidence="1 2">
    <name type="scientific">Megaselia scalaris</name>
    <name type="common">Humpbacked fly</name>
    <name type="synonym">Phora scalaris</name>
    <dbReference type="NCBI Taxonomy" id="36166"/>
    <lineage>
        <taxon>Eukaryota</taxon>
        <taxon>Metazoa</taxon>
        <taxon>Ecdysozoa</taxon>
        <taxon>Arthropoda</taxon>
        <taxon>Hexapoda</taxon>
        <taxon>Insecta</taxon>
        <taxon>Pterygota</taxon>
        <taxon>Neoptera</taxon>
        <taxon>Endopterygota</taxon>
        <taxon>Diptera</taxon>
        <taxon>Brachycera</taxon>
        <taxon>Muscomorpha</taxon>
        <taxon>Platypezoidea</taxon>
        <taxon>Phoridae</taxon>
        <taxon>Megaseliini</taxon>
        <taxon>Megaselia</taxon>
    </lineage>
</organism>
<dbReference type="HOGENOM" id="CLU_1919454_0_0_1"/>
<accession>T1GTM4</accession>